<dbReference type="EMBL" id="MKQR01000004">
    <property type="protein sequence ID" value="OLR95175.1"/>
    <property type="molecule type" value="Genomic_DNA"/>
</dbReference>
<name>A0A1Q9LT09_9PSEU</name>
<gene>
    <name evidence="3" type="ORF">BJP25_07715</name>
</gene>
<feature type="domain" description="LppM" evidence="2">
    <location>
        <begin position="40"/>
        <end position="190"/>
    </location>
</feature>
<dbReference type="STRING" id="1193682.BJP25_07715"/>
<evidence type="ECO:0000259" key="2">
    <source>
        <dbReference type="Pfam" id="PF21946"/>
    </source>
</evidence>
<accession>A0A1Q9LT09</accession>
<comment type="caution">
    <text evidence="3">The sequence shown here is derived from an EMBL/GenBank/DDBJ whole genome shotgun (WGS) entry which is preliminary data.</text>
</comment>
<keyword evidence="1" id="KW-0812">Transmembrane</keyword>
<keyword evidence="1" id="KW-0472">Membrane</keyword>
<dbReference type="Pfam" id="PF21946">
    <property type="entry name" value="LppM"/>
    <property type="match status" value="1"/>
</dbReference>
<organism evidence="3 4">
    <name type="scientific">Actinokineospora bangkokensis</name>
    <dbReference type="NCBI Taxonomy" id="1193682"/>
    <lineage>
        <taxon>Bacteria</taxon>
        <taxon>Bacillati</taxon>
        <taxon>Actinomycetota</taxon>
        <taxon>Actinomycetes</taxon>
        <taxon>Pseudonocardiales</taxon>
        <taxon>Pseudonocardiaceae</taxon>
        <taxon>Actinokineospora</taxon>
    </lineage>
</organism>
<protein>
    <recommendedName>
        <fullName evidence="2">LppM domain-containing protein</fullName>
    </recommendedName>
</protein>
<evidence type="ECO:0000256" key="1">
    <source>
        <dbReference type="SAM" id="Phobius"/>
    </source>
</evidence>
<reference evidence="3 4" key="1">
    <citation type="submission" date="2016-10" db="EMBL/GenBank/DDBJ databases">
        <title>The Draft Genome Sequence of Actinokineospora bangkokensis 44EHWT reveals the biosynthetic pathway of antifungal compounds Thailandins with unusual extender unit butylmalonyl-CoA.</title>
        <authorList>
            <person name="Greule A."/>
            <person name="Intra B."/>
            <person name="Flemming S."/>
            <person name="Rommel M.G."/>
            <person name="Panbangred W."/>
            <person name="Bechthold A."/>
        </authorList>
    </citation>
    <scope>NUCLEOTIDE SEQUENCE [LARGE SCALE GENOMIC DNA]</scope>
    <source>
        <strain evidence="3 4">44EHW</strain>
    </source>
</reference>
<keyword evidence="1" id="KW-1133">Transmembrane helix</keyword>
<evidence type="ECO:0000313" key="4">
    <source>
        <dbReference type="Proteomes" id="UP000186040"/>
    </source>
</evidence>
<sequence>MGQDGPVPQTSSPTRTRARRWVALAPLAAVLALALSGCLRVQAALAVSEDDTVSGQLVVASVAGKQGDLGPALTVPPELTGKVRTQVYNQDGYVGQTVAFQDLTFPEVTLLGESITVGKQYRLTFRRAGDLVTMAGSVDLTELPADRADIQVKIAFPGTVSRTNGVNDGGTISWKPKPGAVSEFNATAQYSDASGVSWTGWVAMVGAAAVGVALIVLALALYSHRRTERQLGAPPAPRY</sequence>
<evidence type="ECO:0000313" key="3">
    <source>
        <dbReference type="EMBL" id="OLR95175.1"/>
    </source>
</evidence>
<proteinExistence type="predicted"/>
<keyword evidence="4" id="KW-1185">Reference proteome</keyword>
<dbReference type="Proteomes" id="UP000186040">
    <property type="component" value="Unassembled WGS sequence"/>
</dbReference>
<dbReference type="AlphaFoldDB" id="A0A1Q9LT09"/>
<feature type="transmembrane region" description="Helical" evidence="1">
    <location>
        <begin position="198"/>
        <end position="222"/>
    </location>
</feature>
<dbReference type="InterPro" id="IPR053807">
    <property type="entry name" value="LppM"/>
</dbReference>